<dbReference type="Proteomes" id="UP000076630">
    <property type="component" value="Unassembled WGS sequence"/>
</dbReference>
<feature type="transmembrane region" description="Helical" evidence="1">
    <location>
        <begin position="16"/>
        <end position="40"/>
    </location>
</feature>
<evidence type="ECO:0000313" key="5">
    <source>
        <dbReference type="Proteomes" id="UP000076630"/>
    </source>
</evidence>
<dbReference type="GeneID" id="82255659"/>
<dbReference type="Proteomes" id="UP000183077">
    <property type="component" value="Unassembled WGS sequence"/>
</dbReference>
<dbReference type="PANTHER" id="PTHR34219:SF3">
    <property type="entry name" value="BLL7967 PROTEIN"/>
    <property type="match status" value="1"/>
</dbReference>
<dbReference type="InterPro" id="IPR025711">
    <property type="entry name" value="PepSY"/>
</dbReference>
<keyword evidence="5" id="KW-1185">Reference proteome</keyword>
<feature type="transmembrane region" description="Helical" evidence="1">
    <location>
        <begin position="350"/>
        <end position="371"/>
    </location>
</feature>
<reference evidence="4 6" key="2">
    <citation type="submission" date="2016-10" db="EMBL/GenBank/DDBJ databases">
        <authorList>
            <person name="de Groot N.N."/>
        </authorList>
    </citation>
    <scope>NUCLEOTIDE SEQUENCE [LARGE SCALE GENOMIC DNA]</scope>
    <source>
        <strain evidence="4 6">DSM 23048</strain>
    </source>
</reference>
<evidence type="ECO:0000313" key="4">
    <source>
        <dbReference type="EMBL" id="SEI53466.1"/>
    </source>
</evidence>
<dbReference type="PANTHER" id="PTHR34219">
    <property type="entry name" value="IRON-REGULATED INNER MEMBRANE PROTEIN-RELATED"/>
    <property type="match status" value="1"/>
</dbReference>
<evidence type="ECO:0000313" key="3">
    <source>
        <dbReference type="EMBL" id="KZE82929.1"/>
    </source>
</evidence>
<protein>
    <submittedName>
        <fullName evidence="3">Sulfite reductase</fullName>
    </submittedName>
    <submittedName>
        <fullName evidence="4">Uncharacterized iron-regulated membrane protein</fullName>
    </submittedName>
</protein>
<evidence type="ECO:0000256" key="1">
    <source>
        <dbReference type="SAM" id="Phobius"/>
    </source>
</evidence>
<proteinExistence type="predicted"/>
<feature type="transmembrane region" description="Helical" evidence="1">
    <location>
        <begin position="203"/>
        <end position="226"/>
    </location>
</feature>
<evidence type="ECO:0000259" key="2">
    <source>
        <dbReference type="Pfam" id="PF03413"/>
    </source>
</evidence>
<reference evidence="3 5" key="1">
    <citation type="submission" date="2016-01" db="EMBL/GenBank/DDBJ databases">
        <title>Whole genome sequencing of Myroides marinus L41.</title>
        <authorList>
            <person name="Hong K.W."/>
        </authorList>
    </citation>
    <scope>NUCLEOTIDE SEQUENCE [LARGE SCALE GENOMIC DNA]</scope>
    <source>
        <strain evidence="3 5">L41</strain>
    </source>
</reference>
<dbReference type="RefSeq" id="WP_052243565.1">
    <property type="nucleotide sequence ID" value="NZ_FNYS01000001.1"/>
</dbReference>
<dbReference type="EMBL" id="LQNU01000041">
    <property type="protein sequence ID" value="KZE82929.1"/>
    <property type="molecule type" value="Genomic_DNA"/>
</dbReference>
<dbReference type="Pfam" id="PF03413">
    <property type="entry name" value="PepSY"/>
    <property type="match status" value="1"/>
</dbReference>
<keyword evidence="1" id="KW-0812">Transmembrane</keyword>
<keyword evidence="1" id="KW-0472">Membrane</keyword>
<sequence length="382" mass="43469">MKSEKKYSFRQLMNDLHLWLGIGSSIVLFIVCLTGTIYTFKSEIQSMMAPEMYKLTEVKDEVLPINELKEFVESSYQGKVQRVSIANQKDKPYMFSVGFKDKEKKNETVYLNPYTKEVVGSGKGPGDEFFMTVFKLHRWLLLESEIGRPIVGVATLIFVFLSISGLILWFPKKIKGWKSFKPGFKIKFNAKWKRINHDLHNTLGFYTLLIVVIMSLTGLCWSFEWYKDGLSKVLGTKVFGGRNEAKPESTFVDSKTITLAEALDIANKELPFVARNISISIPKDSIGSYEINKNDLVRFNESATDRVFIDQYSGSVLKKEVFADKTVGEKISASIKPLHLGDIYGKFSKTIYFIVCLIATTLPVTGIFIWLNKMKKSPSKKV</sequence>
<gene>
    <name evidence="3" type="ORF">AV926_05125</name>
    <name evidence="4" type="ORF">SAMN04488018_101430</name>
</gene>
<feature type="transmembrane region" description="Helical" evidence="1">
    <location>
        <begin position="150"/>
        <end position="170"/>
    </location>
</feature>
<dbReference type="Pfam" id="PF03929">
    <property type="entry name" value="PepSY_TM"/>
    <property type="match status" value="1"/>
</dbReference>
<dbReference type="InterPro" id="IPR005625">
    <property type="entry name" value="PepSY-ass_TM"/>
</dbReference>
<accession>A0A161SB62</accession>
<dbReference type="EMBL" id="FNYS01000001">
    <property type="protein sequence ID" value="SEI53466.1"/>
    <property type="molecule type" value="Genomic_DNA"/>
</dbReference>
<keyword evidence="1" id="KW-1133">Transmembrane helix</keyword>
<evidence type="ECO:0000313" key="6">
    <source>
        <dbReference type="Proteomes" id="UP000183077"/>
    </source>
</evidence>
<dbReference type="AlphaFoldDB" id="A0A161SB62"/>
<name>A0A161SB62_9FLAO</name>
<organism evidence="3 5">
    <name type="scientific">Myroides marinus</name>
    <dbReference type="NCBI Taxonomy" id="703342"/>
    <lineage>
        <taxon>Bacteria</taxon>
        <taxon>Pseudomonadati</taxon>
        <taxon>Bacteroidota</taxon>
        <taxon>Flavobacteriia</taxon>
        <taxon>Flavobacteriales</taxon>
        <taxon>Flavobacteriaceae</taxon>
        <taxon>Myroides</taxon>
    </lineage>
</organism>
<feature type="domain" description="PepSY" evidence="2">
    <location>
        <begin position="257"/>
        <end position="320"/>
    </location>
</feature>